<keyword evidence="5" id="KW-0560">Oxidoreductase</keyword>
<dbReference type="GO" id="GO:0036199">
    <property type="term" value="F:cholest-4-en-3-one 26-monooxygenase activity"/>
    <property type="evidence" value="ECO:0007669"/>
    <property type="project" value="TreeGrafter"/>
</dbReference>
<dbReference type="GO" id="GO:0005506">
    <property type="term" value="F:iron ion binding"/>
    <property type="evidence" value="ECO:0007669"/>
    <property type="project" value="InterPro"/>
</dbReference>
<dbReference type="Gene3D" id="1.10.630.10">
    <property type="entry name" value="Cytochrome P450"/>
    <property type="match status" value="1"/>
</dbReference>
<dbReference type="CDD" id="cd11033">
    <property type="entry name" value="CYP142-like"/>
    <property type="match status" value="1"/>
</dbReference>
<dbReference type="InterPro" id="IPR002397">
    <property type="entry name" value="Cyt_P450_B"/>
</dbReference>
<keyword evidence="7" id="KW-0503">Monooxygenase</keyword>
<reference evidence="11" key="1">
    <citation type="submission" date="2016-06" db="EMBL/GenBank/DDBJ databases">
        <authorList>
            <person name="Varghese N."/>
            <person name="Submissions Spin"/>
        </authorList>
    </citation>
    <scope>NUCLEOTIDE SEQUENCE [LARGE SCALE GENOMIC DNA]</scope>
    <source>
        <strain evidence="11">DSM 43817</strain>
    </source>
</reference>
<dbReference type="Proteomes" id="UP000198959">
    <property type="component" value="Unassembled WGS sequence"/>
</dbReference>
<evidence type="ECO:0000256" key="5">
    <source>
        <dbReference type="ARBA" id="ARBA00023002"/>
    </source>
</evidence>
<gene>
    <name evidence="10" type="ORF">GA0074692_2350</name>
</gene>
<keyword evidence="8" id="KW-0045">Antibiotic biosynthesis</keyword>
<keyword evidence="4" id="KW-0521">NADP</keyword>
<evidence type="ECO:0000256" key="9">
    <source>
        <dbReference type="ARBA" id="ARBA00060683"/>
    </source>
</evidence>
<accession>A0A1C6SD60</accession>
<dbReference type="STRING" id="145854.GA0074692_2350"/>
<dbReference type="InterPro" id="IPR036396">
    <property type="entry name" value="Cyt_P450_sf"/>
</dbReference>
<proteinExistence type="inferred from homology"/>
<dbReference type="EMBL" id="FMHW01000002">
    <property type="protein sequence ID" value="SCL27432.1"/>
    <property type="molecule type" value="Genomic_DNA"/>
</dbReference>
<comment type="pathway">
    <text evidence="9">Antibiotic biosynthesis; mycinamicin biosynthesis.</text>
</comment>
<organism evidence="10 11">
    <name type="scientific">Micromonospora pallida</name>
    <dbReference type="NCBI Taxonomy" id="145854"/>
    <lineage>
        <taxon>Bacteria</taxon>
        <taxon>Bacillati</taxon>
        <taxon>Actinomycetota</taxon>
        <taxon>Actinomycetes</taxon>
        <taxon>Micromonosporales</taxon>
        <taxon>Micromonosporaceae</taxon>
        <taxon>Micromonospora</taxon>
    </lineage>
</organism>
<evidence type="ECO:0000256" key="7">
    <source>
        <dbReference type="ARBA" id="ARBA00023033"/>
    </source>
</evidence>
<dbReference type="PRINTS" id="PR00359">
    <property type="entry name" value="BP450"/>
</dbReference>
<dbReference type="PANTHER" id="PTHR46696:SF4">
    <property type="entry name" value="BIOTIN BIOSYNTHESIS CYTOCHROME P450"/>
    <property type="match status" value="1"/>
</dbReference>
<dbReference type="SUPFAM" id="SSF48264">
    <property type="entry name" value="Cytochrome P450"/>
    <property type="match status" value="1"/>
</dbReference>
<evidence type="ECO:0000256" key="3">
    <source>
        <dbReference type="ARBA" id="ARBA00022723"/>
    </source>
</evidence>
<keyword evidence="6" id="KW-0408">Iron</keyword>
<keyword evidence="2" id="KW-0349">Heme</keyword>
<dbReference type="AlphaFoldDB" id="A0A1C6SD60"/>
<evidence type="ECO:0000313" key="10">
    <source>
        <dbReference type="EMBL" id="SCL27432.1"/>
    </source>
</evidence>
<comment type="similarity">
    <text evidence="1">Belongs to the cytochrome P450 family.</text>
</comment>
<evidence type="ECO:0000256" key="2">
    <source>
        <dbReference type="ARBA" id="ARBA00022617"/>
    </source>
</evidence>
<dbReference type="FunFam" id="1.10.630.10:FF:000018">
    <property type="entry name" value="Cytochrome P450 monooxygenase"/>
    <property type="match status" value="1"/>
</dbReference>
<dbReference type="GO" id="GO:0020037">
    <property type="term" value="F:heme binding"/>
    <property type="evidence" value="ECO:0007669"/>
    <property type="project" value="InterPro"/>
</dbReference>
<dbReference type="OrthoDB" id="4156795at2"/>
<keyword evidence="3" id="KW-0479">Metal-binding</keyword>
<evidence type="ECO:0000256" key="8">
    <source>
        <dbReference type="ARBA" id="ARBA00023194"/>
    </source>
</evidence>
<evidence type="ECO:0000256" key="4">
    <source>
        <dbReference type="ARBA" id="ARBA00022857"/>
    </source>
</evidence>
<keyword evidence="11" id="KW-1185">Reference proteome</keyword>
<sequence>MRQFFRVKTPLAADPHLLDSLDLTSPHLHARYDLTPVWDLLRARDEIFWHPPRNRDTGFWIMTRYADVAAAYRDPVAFGSAQGNVLDVMLDGGDSASGRMVSVSDGQYHAEVRRVLMRGFTPEALAGTAERIERVVHDLVAAAVAAGQCDFARDVAAAIPLQAICDLLGVSEADRRFILEQTSSSVGSESPTATSADAWKAKNEILFYFAHLAETRRYAPAADVVTMLVEADIRGRRLADDEIIFNCYSLILGGDETTRLAIVGAALAFAQHDDAWADLRSGRVDVDQAVEEVLRWTTPSMHQARVAREDVDWRGQTIREGDIVTLWNVAANRDERVFDRPGEFRPARTPNRHLTFAAGTHYCLGAHLARLEIAATLRALRDQVARIELLAPPSPVFSNFLGGYSSLPVRLHPHR</sequence>
<evidence type="ECO:0000313" key="11">
    <source>
        <dbReference type="Proteomes" id="UP000198959"/>
    </source>
</evidence>
<protein>
    <submittedName>
        <fullName evidence="10">Cytochrome P450</fullName>
    </submittedName>
</protein>
<dbReference type="GO" id="GO:0006707">
    <property type="term" value="P:cholesterol catabolic process"/>
    <property type="evidence" value="ECO:0007669"/>
    <property type="project" value="TreeGrafter"/>
</dbReference>
<evidence type="ECO:0000256" key="1">
    <source>
        <dbReference type="ARBA" id="ARBA00010617"/>
    </source>
</evidence>
<dbReference type="GO" id="GO:0017000">
    <property type="term" value="P:antibiotic biosynthetic process"/>
    <property type="evidence" value="ECO:0007669"/>
    <property type="project" value="UniProtKB-KW"/>
</dbReference>
<dbReference type="PANTHER" id="PTHR46696">
    <property type="entry name" value="P450, PUTATIVE (EUROFUNG)-RELATED"/>
    <property type="match status" value="1"/>
</dbReference>
<dbReference type="Pfam" id="PF00067">
    <property type="entry name" value="p450"/>
    <property type="match status" value="1"/>
</dbReference>
<dbReference type="InterPro" id="IPR001128">
    <property type="entry name" value="Cyt_P450"/>
</dbReference>
<name>A0A1C6SD60_9ACTN</name>
<dbReference type="GO" id="GO:0008395">
    <property type="term" value="F:steroid hydroxylase activity"/>
    <property type="evidence" value="ECO:0007669"/>
    <property type="project" value="TreeGrafter"/>
</dbReference>
<evidence type="ECO:0000256" key="6">
    <source>
        <dbReference type="ARBA" id="ARBA00023004"/>
    </source>
</evidence>